<organism evidence="1">
    <name type="scientific">Rhizophora mucronata</name>
    <name type="common">Asiatic mangrove</name>
    <dbReference type="NCBI Taxonomy" id="61149"/>
    <lineage>
        <taxon>Eukaryota</taxon>
        <taxon>Viridiplantae</taxon>
        <taxon>Streptophyta</taxon>
        <taxon>Embryophyta</taxon>
        <taxon>Tracheophyta</taxon>
        <taxon>Spermatophyta</taxon>
        <taxon>Magnoliopsida</taxon>
        <taxon>eudicotyledons</taxon>
        <taxon>Gunneridae</taxon>
        <taxon>Pentapetalae</taxon>
        <taxon>rosids</taxon>
        <taxon>fabids</taxon>
        <taxon>Malpighiales</taxon>
        <taxon>Rhizophoraceae</taxon>
        <taxon>Rhizophora</taxon>
    </lineage>
</organism>
<protein>
    <submittedName>
        <fullName evidence="1">Uncharacterized protein</fullName>
    </submittedName>
</protein>
<accession>A0A2P2KK80</accession>
<sequence>MVLVVEKRLFSTCVFNKERGKQRQGGGNGCAEACGVKIEDRPIICKVVWICNRAILRM</sequence>
<reference evidence="1" key="1">
    <citation type="submission" date="2018-02" db="EMBL/GenBank/DDBJ databases">
        <title>Rhizophora mucronata_Transcriptome.</title>
        <authorList>
            <person name="Meera S.P."/>
            <person name="Sreeshan A."/>
            <person name="Augustine A."/>
        </authorList>
    </citation>
    <scope>NUCLEOTIDE SEQUENCE</scope>
    <source>
        <tissue evidence="1">Leaf</tissue>
    </source>
</reference>
<dbReference type="EMBL" id="GGEC01025636">
    <property type="protein sequence ID" value="MBX06120.1"/>
    <property type="molecule type" value="Transcribed_RNA"/>
</dbReference>
<name>A0A2P2KK80_RHIMU</name>
<dbReference type="AlphaFoldDB" id="A0A2P2KK80"/>
<proteinExistence type="predicted"/>
<evidence type="ECO:0000313" key="1">
    <source>
        <dbReference type="EMBL" id="MBX06120.1"/>
    </source>
</evidence>